<reference evidence="4 5" key="1">
    <citation type="journal article" date="2015" name="Stand. Genomic Sci.">
        <title>Genomic Encyclopedia of Bacterial and Archaeal Type Strains, Phase III: the genomes of soil and plant-associated and newly described type strains.</title>
        <authorList>
            <person name="Whitman W.B."/>
            <person name="Woyke T."/>
            <person name="Klenk H.P."/>
            <person name="Zhou Y."/>
            <person name="Lilburn T.G."/>
            <person name="Beck B.J."/>
            <person name="De Vos P."/>
            <person name="Vandamme P."/>
            <person name="Eisen J.A."/>
            <person name="Garrity G."/>
            <person name="Hugenholtz P."/>
            <person name="Kyrpides N.C."/>
        </authorList>
    </citation>
    <scope>NUCLEOTIDE SEQUENCE [LARGE SCALE GENOMIC DNA]</scope>
    <source>
        <strain evidence="4 5">CGMCC 1.10685</strain>
    </source>
</reference>
<reference evidence="4" key="2">
    <citation type="submission" date="2019-07" db="EMBL/GenBank/DDBJ databases">
        <authorList>
            <person name="Whitman W."/>
            <person name="Huntemann M."/>
            <person name="Clum A."/>
            <person name="Pillay M."/>
            <person name="Palaniappan K."/>
            <person name="Varghese N."/>
            <person name="Mikhailova N."/>
            <person name="Stamatis D."/>
            <person name="Reddy T."/>
            <person name="Daum C."/>
            <person name="Shapiro N."/>
            <person name="Ivanova N."/>
            <person name="Kyrpides N."/>
            <person name="Woyke T."/>
        </authorList>
    </citation>
    <scope>NUCLEOTIDE SEQUENCE</scope>
    <source>
        <strain evidence="4">CGMCC 1.10685</strain>
    </source>
</reference>
<evidence type="ECO:0000313" key="4">
    <source>
        <dbReference type="EMBL" id="TWI41040.1"/>
    </source>
</evidence>
<reference evidence="3 6" key="3">
    <citation type="submission" date="2019-12" db="EMBL/GenBank/DDBJ databases">
        <title>Draft Genome Sequences of Six Type Strains of the Genus Massilia.</title>
        <authorList>
            <person name="Miess H."/>
            <person name="Frediansyah A."/>
            <person name="Goeker M."/>
            <person name="Gross H."/>
        </authorList>
    </citation>
    <scope>NUCLEOTIDE SEQUENCE [LARGE SCALE GENOMIC DNA]</scope>
    <source>
        <strain evidence="3 6">DSM 26639</strain>
    </source>
</reference>
<proteinExistence type="predicted"/>
<dbReference type="RefSeq" id="WP_145881940.1">
    <property type="nucleotide sequence ID" value="NZ_CP046904.1"/>
</dbReference>
<evidence type="ECO:0000256" key="1">
    <source>
        <dbReference type="SAM" id="Coils"/>
    </source>
</evidence>
<sequence length="693" mass="77306">MASKDEELLIEARKALARARDRESENRENWLADVRFARLGEQWPEQIKQQRDREGRPCLTLNRLPAFIRQVTNDARQNTPSIKFHPVGDGADQETAKLLDGLVRNIEYTSDADVAYDNALENAVTGGFGYFRISTEYASDDAFDQDIRIEPIRNPLTVYGDPMSMAADSSDWNVAIVTEMWSRDEFKRKWPKADMVDFMADSRDGQDWFTEDEIRVAEYWKREEVPATLVKLSNGNVMLEKDYEENRDFFDVNGVTVEATRPTRTMKVTQYILSGCDVLETNDWPGKYIPIVPVYGDEVIIDGERHLLSLVRFAKDPQMMFNFWRTASTELVALAPKAPFIGAVGQFTTDAQKWATANTQTHQYIEYDAVEVNGTPVPPPQRQPFAGPPAGALQEALNASDDMKSIMGLFDASLGAKSNETSGRAILARQREGDVSTFNYIDNLSRGIRHAGRILCDLIPKVYSGPRMLRVIHEDGSNSHVAVNGMQPPQPDPQEEADTQAVLRSFDLTAGKYDVTCETGPSFTTRREEAAAQMVEFIRANPASAPIIGDLLAKNLDWPGADEIAERLKKMLPPQLQGQDPQALAAQQQMQQMAAQIQQLGQQLQAAEQDRTLDAAKVENDRIKVQIEAYKAETDRLQAMAPAASTVDPAAIQTLVLQTLQQVMTSPDITPPAPQQPAPPVEPQPLPPEGMQQ</sequence>
<dbReference type="Pfam" id="PF16510">
    <property type="entry name" value="P22_portal"/>
    <property type="match status" value="1"/>
</dbReference>
<keyword evidence="6" id="KW-1185">Reference proteome</keyword>
<feature type="region of interest" description="Disordered" evidence="2">
    <location>
        <begin position="664"/>
        <end position="693"/>
    </location>
</feature>
<dbReference type="EMBL" id="VLKW01000018">
    <property type="protein sequence ID" value="TWI41040.1"/>
    <property type="molecule type" value="Genomic_DNA"/>
</dbReference>
<dbReference type="AlphaFoldDB" id="A0A562P9Z2"/>
<feature type="coiled-coil region" evidence="1">
    <location>
        <begin position="583"/>
        <end position="640"/>
    </location>
</feature>
<dbReference type="Proteomes" id="UP000437862">
    <property type="component" value="Chromosome"/>
</dbReference>
<gene>
    <name evidence="3" type="ORF">GO485_29190</name>
    <name evidence="4" type="ORF">IP92_05760</name>
</gene>
<evidence type="ECO:0000313" key="6">
    <source>
        <dbReference type="Proteomes" id="UP000437862"/>
    </source>
</evidence>
<keyword evidence="1" id="KW-0175">Coiled coil</keyword>
<evidence type="ECO:0000313" key="3">
    <source>
        <dbReference type="EMBL" id="QGZ42707.1"/>
    </source>
</evidence>
<feature type="compositionally biased region" description="Pro residues" evidence="2">
    <location>
        <begin position="669"/>
        <end position="693"/>
    </location>
</feature>
<evidence type="ECO:0000256" key="2">
    <source>
        <dbReference type="SAM" id="MobiDB-lite"/>
    </source>
</evidence>
<protein>
    <submittedName>
        <fullName evidence="4">Phage P22-like portal protein</fullName>
    </submittedName>
</protein>
<evidence type="ECO:0000313" key="5">
    <source>
        <dbReference type="Proteomes" id="UP000315112"/>
    </source>
</evidence>
<dbReference type="Proteomes" id="UP000315112">
    <property type="component" value="Unassembled WGS sequence"/>
</dbReference>
<dbReference type="EMBL" id="CP046904">
    <property type="protein sequence ID" value="QGZ42707.1"/>
    <property type="molecule type" value="Genomic_DNA"/>
</dbReference>
<name>A0A562P9Z2_9BURK</name>
<dbReference type="InterPro" id="IPR032427">
    <property type="entry name" value="P22_portal"/>
</dbReference>
<organism evidence="4 5">
    <name type="scientific">Pseudoduganella flava</name>
    <dbReference type="NCBI Taxonomy" id="871742"/>
    <lineage>
        <taxon>Bacteria</taxon>
        <taxon>Pseudomonadati</taxon>
        <taxon>Pseudomonadota</taxon>
        <taxon>Betaproteobacteria</taxon>
        <taxon>Burkholderiales</taxon>
        <taxon>Oxalobacteraceae</taxon>
        <taxon>Telluria group</taxon>
        <taxon>Pseudoduganella</taxon>
    </lineage>
</organism>
<dbReference type="OrthoDB" id="1632915at2"/>
<accession>A0A562P9Z2</accession>